<keyword evidence="3" id="KW-1133">Transmembrane helix</keyword>
<evidence type="ECO:0000313" key="4">
    <source>
        <dbReference type="EMBL" id="HFM98689.1"/>
    </source>
</evidence>
<evidence type="ECO:0000256" key="3">
    <source>
        <dbReference type="SAM" id="Phobius"/>
    </source>
</evidence>
<keyword evidence="3" id="KW-0812">Transmembrane</keyword>
<dbReference type="AlphaFoldDB" id="A0A7C3KDX2"/>
<feature type="transmembrane region" description="Helical" evidence="3">
    <location>
        <begin position="148"/>
        <end position="173"/>
    </location>
</feature>
<feature type="coiled-coil region" evidence="1">
    <location>
        <begin position="27"/>
        <end position="68"/>
    </location>
</feature>
<feature type="compositionally biased region" description="Low complexity" evidence="2">
    <location>
        <begin position="8"/>
        <end position="23"/>
    </location>
</feature>
<reference evidence="4" key="1">
    <citation type="journal article" date="2020" name="mSystems">
        <title>Genome- and Community-Level Interaction Insights into Carbon Utilization and Element Cycling Functions of Hydrothermarchaeota in Hydrothermal Sediment.</title>
        <authorList>
            <person name="Zhou Z."/>
            <person name="Liu Y."/>
            <person name="Xu W."/>
            <person name="Pan J."/>
            <person name="Luo Z.H."/>
            <person name="Li M."/>
        </authorList>
    </citation>
    <scope>NUCLEOTIDE SEQUENCE [LARGE SCALE GENOMIC DNA]</scope>
    <source>
        <strain evidence="4">SpSt-418</strain>
    </source>
</reference>
<protein>
    <submittedName>
        <fullName evidence="4">Uncharacterized protein</fullName>
    </submittedName>
</protein>
<accession>A0A7C3KDX2</accession>
<evidence type="ECO:0000256" key="1">
    <source>
        <dbReference type="SAM" id="Coils"/>
    </source>
</evidence>
<comment type="caution">
    <text evidence="4">The sequence shown here is derived from an EMBL/GenBank/DDBJ whole genome shotgun (WGS) entry which is preliminary data.</text>
</comment>
<evidence type="ECO:0000256" key="2">
    <source>
        <dbReference type="SAM" id="MobiDB-lite"/>
    </source>
</evidence>
<keyword evidence="1" id="KW-0175">Coiled coil</keyword>
<keyword evidence="3" id="KW-0472">Membrane</keyword>
<proteinExistence type="predicted"/>
<name>A0A7C3KDX2_9CYAN</name>
<gene>
    <name evidence="4" type="ORF">ENR64_13225</name>
</gene>
<dbReference type="EMBL" id="DSRU01000194">
    <property type="protein sequence ID" value="HFM98689.1"/>
    <property type="molecule type" value="Genomic_DNA"/>
</dbReference>
<feature type="region of interest" description="Disordered" evidence="2">
    <location>
        <begin position="1"/>
        <end position="23"/>
    </location>
</feature>
<sequence length="176" mass="19168">MRNVPPLSAGASPSTPTHSPSVPISLYREVASELQTTKKQVESLKTQNQQLVEQNQKLRVEIERVVQVALRLRQIADAQNAESGTAATALPGVELRPENGSQPANAISFGLAKDTAEPGIDPNRLFTEQEAKPQRTSSSERFPEVSGWWLILVVFVIVITAFGMGFAIVSPLLPKR</sequence>
<organism evidence="4">
    <name type="scientific">Oscillatoriales cyanobacterium SpSt-418</name>
    <dbReference type="NCBI Taxonomy" id="2282169"/>
    <lineage>
        <taxon>Bacteria</taxon>
        <taxon>Bacillati</taxon>
        <taxon>Cyanobacteriota</taxon>
        <taxon>Cyanophyceae</taxon>
        <taxon>Oscillatoriophycideae</taxon>
        <taxon>Oscillatoriales</taxon>
    </lineage>
</organism>